<reference evidence="4" key="1">
    <citation type="submission" date="2016-04" db="EMBL/GenBank/DDBJ databases">
        <title>Draft genome sequence of Paludibacter jiangxiensis strain NM7.</title>
        <authorList>
            <person name="Qiu Y."/>
            <person name="Matsuura N."/>
            <person name="Ohashi A."/>
            <person name="Tourlousse M.D."/>
            <person name="Sekiguchi Y."/>
        </authorList>
    </citation>
    <scope>NUCLEOTIDE SEQUENCE [LARGE SCALE GENOMIC DNA]</scope>
    <source>
        <strain evidence="4">NM7</strain>
    </source>
</reference>
<dbReference type="AlphaFoldDB" id="A0A161L8G9"/>
<feature type="signal peptide" evidence="2">
    <location>
        <begin position="1"/>
        <end position="19"/>
    </location>
</feature>
<keyword evidence="2" id="KW-0732">Signal</keyword>
<evidence type="ECO:0000256" key="1">
    <source>
        <dbReference type="HAMAP-Rule" id="MF_00775"/>
    </source>
</evidence>
<comment type="caution">
    <text evidence="3">The sequence shown here is derived from an EMBL/GenBank/DDBJ whole genome shotgun (WGS) entry which is preliminary data.</text>
</comment>
<dbReference type="Gene3D" id="2.40.160.20">
    <property type="match status" value="1"/>
</dbReference>
<feature type="chain" id="PRO_5007823955" description="UPF0311 protein PJIAN_3773" evidence="2">
    <location>
        <begin position="20"/>
        <end position="178"/>
    </location>
</feature>
<reference evidence="4" key="2">
    <citation type="journal article" date="2017" name="Genome Announc.">
        <title>Draft genome sequence of Paludibacter jiangxiensis NM7(T), a propionate-producing fermentative bacterium.</title>
        <authorList>
            <person name="Qiu Y.-L."/>
            <person name="Tourlousse D.M."/>
            <person name="Matsuura N."/>
            <person name="Ohashi A."/>
            <person name="Sekiguchi Y."/>
        </authorList>
    </citation>
    <scope>NUCLEOTIDE SEQUENCE [LARGE SCALE GENOMIC DNA]</scope>
    <source>
        <strain evidence="4">NM7</strain>
    </source>
</reference>
<proteinExistence type="inferred from homology"/>
<dbReference type="Pfam" id="PF11578">
    <property type="entry name" value="DUF3237"/>
    <property type="match status" value="1"/>
</dbReference>
<dbReference type="OrthoDB" id="572332at2"/>
<dbReference type="RefSeq" id="WP_084252364.1">
    <property type="nucleotide sequence ID" value="NZ_BDCR01000003.1"/>
</dbReference>
<name>A0A161L8G9_9BACT</name>
<gene>
    <name evidence="3" type="ORF">PJIAN_3773</name>
</gene>
<evidence type="ECO:0000313" key="4">
    <source>
        <dbReference type="Proteomes" id="UP000076586"/>
    </source>
</evidence>
<comment type="similarity">
    <text evidence="1">Belongs to the UPF0311 family.</text>
</comment>
<sequence>MKRLIYIAAFILCAFQCMNAQSSNSVKPDSLYKDFKTEFMWEAKVKISGMINVGESKRGTRRVIPITGGTFSGPKIKGVVLPGGEDWQLVRPDGDTELNARYLMKTDDGYTFQVLNQALIHVDAATKAFYCKSVLDFEVPEKSPYSYLNHAIFLGTLRMPALKPGEEPYVIIGVYKVL</sequence>
<organism evidence="3 4">
    <name type="scientific">Paludibacter jiangxiensis</name>
    <dbReference type="NCBI Taxonomy" id="681398"/>
    <lineage>
        <taxon>Bacteria</taxon>
        <taxon>Pseudomonadati</taxon>
        <taxon>Bacteroidota</taxon>
        <taxon>Bacteroidia</taxon>
        <taxon>Bacteroidales</taxon>
        <taxon>Paludibacteraceae</taxon>
        <taxon>Paludibacter</taxon>
    </lineage>
</organism>
<dbReference type="STRING" id="681398.PJIAN_3773"/>
<dbReference type="Proteomes" id="UP000076586">
    <property type="component" value="Unassembled WGS sequence"/>
</dbReference>
<dbReference type="HAMAP" id="MF_00775">
    <property type="entry name" value="UPF0311"/>
    <property type="match status" value="1"/>
</dbReference>
<dbReference type="InterPro" id="IPR020915">
    <property type="entry name" value="UPF0311"/>
</dbReference>
<keyword evidence="4" id="KW-1185">Reference proteome</keyword>
<dbReference type="PANTHER" id="PTHR37315">
    <property type="entry name" value="UPF0311 PROTEIN BLR7842"/>
    <property type="match status" value="1"/>
</dbReference>
<evidence type="ECO:0000256" key="2">
    <source>
        <dbReference type="SAM" id="SignalP"/>
    </source>
</evidence>
<accession>A0A161L8G9</accession>
<dbReference type="EMBL" id="BDCR01000003">
    <property type="protein sequence ID" value="GAT63444.1"/>
    <property type="molecule type" value="Genomic_DNA"/>
</dbReference>
<dbReference type="PANTHER" id="PTHR37315:SF1">
    <property type="entry name" value="UPF0311 PROTEIN BLR7842"/>
    <property type="match status" value="1"/>
</dbReference>
<protein>
    <recommendedName>
        <fullName evidence="1">UPF0311 protein PJIAN_3773</fullName>
    </recommendedName>
</protein>
<evidence type="ECO:0000313" key="3">
    <source>
        <dbReference type="EMBL" id="GAT63444.1"/>
    </source>
</evidence>